<dbReference type="RefSeq" id="WP_344688414.1">
    <property type="nucleotide sequence ID" value="NZ_BAABBH010000001.1"/>
</dbReference>
<dbReference type="Gene3D" id="3.10.560.10">
    <property type="entry name" value="Outer membrane lipoprotein wza domain like"/>
    <property type="match status" value="1"/>
</dbReference>
<feature type="compositionally biased region" description="Low complexity" evidence="2">
    <location>
        <begin position="23"/>
        <end position="36"/>
    </location>
</feature>
<evidence type="ECO:0000313" key="5">
    <source>
        <dbReference type="EMBL" id="MFN2974774.1"/>
    </source>
</evidence>
<dbReference type="Pfam" id="PF02563">
    <property type="entry name" value="Poly_export"/>
    <property type="match status" value="1"/>
</dbReference>
<evidence type="ECO:0000313" key="6">
    <source>
        <dbReference type="Proteomes" id="UP001634747"/>
    </source>
</evidence>
<feature type="domain" description="Polysaccharide export protein N-terminal" evidence="3">
    <location>
        <begin position="64"/>
        <end position="138"/>
    </location>
</feature>
<evidence type="ECO:0000259" key="3">
    <source>
        <dbReference type="Pfam" id="PF02563"/>
    </source>
</evidence>
<reference evidence="5 6" key="1">
    <citation type="submission" date="2024-12" db="EMBL/GenBank/DDBJ databases">
        <authorList>
            <person name="Lee Y."/>
        </authorList>
    </citation>
    <scope>NUCLEOTIDE SEQUENCE [LARGE SCALE GENOMIC DNA]</scope>
    <source>
        <strain evidence="5 6">03SUJ4</strain>
    </source>
</reference>
<dbReference type="Proteomes" id="UP001634747">
    <property type="component" value="Unassembled WGS sequence"/>
</dbReference>
<dbReference type="InterPro" id="IPR049712">
    <property type="entry name" value="Poly_export"/>
</dbReference>
<dbReference type="InterPro" id="IPR019554">
    <property type="entry name" value="Soluble_ligand-bd"/>
</dbReference>
<keyword evidence="6" id="KW-1185">Reference proteome</keyword>
<dbReference type="Pfam" id="PF10531">
    <property type="entry name" value="SLBB"/>
    <property type="match status" value="1"/>
</dbReference>
<dbReference type="PANTHER" id="PTHR33619">
    <property type="entry name" value="POLYSACCHARIDE EXPORT PROTEIN GFCE-RELATED"/>
    <property type="match status" value="1"/>
</dbReference>
<gene>
    <name evidence="5" type="ORF">ACK2TP_03285</name>
</gene>
<organism evidence="5 6">
    <name type="scientific">Terriglobus aquaticus</name>
    <dbReference type="NCBI Taxonomy" id="940139"/>
    <lineage>
        <taxon>Bacteria</taxon>
        <taxon>Pseudomonadati</taxon>
        <taxon>Acidobacteriota</taxon>
        <taxon>Terriglobia</taxon>
        <taxon>Terriglobales</taxon>
        <taxon>Acidobacteriaceae</taxon>
        <taxon>Terriglobus</taxon>
    </lineage>
</organism>
<comment type="caution">
    <text evidence="5">The sequence shown here is derived from an EMBL/GenBank/DDBJ whole genome shotgun (WGS) entry which is preliminary data.</text>
</comment>
<feature type="domain" description="Soluble ligand binding" evidence="4">
    <location>
        <begin position="147"/>
        <end position="194"/>
    </location>
</feature>
<dbReference type="PANTHER" id="PTHR33619:SF3">
    <property type="entry name" value="POLYSACCHARIDE EXPORT PROTEIN GFCE-RELATED"/>
    <property type="match status" value="1"/>
</dbReference>
<sequence>MCWTGFAARAQTRPAIAPPPTPTAAATTTSGTATTSAGAVTSGTAAAGTGVALQATADPKSVVSQDSYVIGPGDQLQLNVWNEPKLSQSGIPVRPDGRISVPLLGDVPAAGLTPMLLGRDVENRLQKYVADPKVTVTMLGVAPKEIFLLGEIGRPGPLVLSPGMTFLQVISAAGGLTPYAKKKLYVLRKTDKGQQKINFDYKKAVTTGDMQGVTLMPGDTIVSR</sequence>
<protein>
    <submittedName>
        <fullName evidence="5">Polysaccharide biosynthesis/export family protein</fullName>
    </submittedName>
</protein>
<name>A0ABW9KGK3_9BACT</name>
<proteinExistence type="predicted"/>
<evidence type="ECO:0000259" key="4">
    <source>
        <dbReference type="Pfam" id="PF10531"/>
    </source>
</evidence>
<accession>A0ABW9KGK3</accession>
<evidence type="ECO:0000256" key="2">
    <source>
        <dbReference type="SAM" id="MobiDB-lite"/>
    </source>
</evidence>
<keyword evidence="1" id="KW-0732">Signal</keyword>
<dbReference type="Gene3D" id="3.30.1950.10">
    <property type="entry name" value="wza like domain"/>
    <property type="match status" value="1"/>
</dbReference>
<dbReference type="InterPro" id="IPR003715">
    <property type="entry name" value="Poly_export_N"/>
</dbReference>
<dbReference type="EMBL" id="JBJYXY010000001">
    <property type="protein sequence ID" value="MFN2974774.1"/>
    <property type="molecule type" value="Genomic_DNA"/>
</dbReference>
<feature type="region of interest" description="Disordered" evidence="2">
    <location>
        <begin position="12"/>
        <end position="36"/>
    </location>
</feature>
<evidence type="ECO:0000256" key="1">
    <source>
        <dbReference type="ARBA" id="ARBA00022729"/>
    </source>
</evidence>